<comment type="subcellular location">
    <subcellularLocation>
        <location evidence="1">Cell membrane</location>
    </subcellularLocation>
</comment>
<dbReference type="InterPro" id="IPR009722">
    <property type="entry name" value="YjiK/CarP"/>
</dbReference>
<dbReference type="RefSeq" id="WP_149332523.1">
    <property type="nucleotide sequence ID" value="NZ_QOVF01000002.1"/>
</dbReference>
<sequence>MKTKLLFVCLAALLAGVMTLHALHLDVLFWQNWKLNRQVMPEQAFNLGRYRADIDGLAVDGIDDDLSALTYNPESNTLFAVLNGRPLLIELSLEGELIRQILVEGVSDMEGFTHVAGDLYVVAEERTQRLILTRLADDQQTLDLSDAPSLTIGLDSGGNKGFEGLSWDDEGRRLLVVKERDPLRLLTVEGFVDALAGQRMNIAIRETGMADSPALFMNDLSSLTMHSPTGHMLLLSDESHMVVEYDASGEPVSLLGLWRGMSGLKQTVPQAEGLAVDDAGRVYVVSEPNLFYRFVPAE</sequence>
<keyword evidence="2" id="KW-1003">Cell membrane</keyword>
<comment type="caution">
    <text evidence="4">The sequence shown here is derived from an EMBL/GenBank/DDBJ whole genome shotgun (WGS) entry which is preliminary data.</text>
</comment>
<reference evidence="4 5" key="1">
    <citation type="submission" date="2018-07" db="EMBL/GenBank/DDBJ databases">
        <title>Pseudomonas laoshanensis sp. nov., isolated from soil.</title>
        <authorList>
            <person name="Sun J."/>
            <person name="Yu L."/>
            <person name="Wang M."/>
            <person name="Zhang C."/>
        </authorList>
    </citation>
    <scope>NUCLEOTIDE SEQUENCE [LARGE SCALE GENOMIC DNA]</scope>
    <source>
        <strain evidence="4 5">Y22</strain>
    </source>
</reference>
<evidence type="ECO:0000256" key="3">
    <source>
        <dbReference type="ARBA" id="ARBA00023136"/>
    </source>
</evidence>
<evidence type="ECO:0000256" key="2">
    <source>
        <dbReference type="ARBA" id="ARBA00022475"/>
    </source>
</evidence>
<keyword evidence="3" id="KW-0472">Membrane</keyword>
<dbReference type="CDD" id="cd09971">
    <property type="entry name" value="SdiA-regulated"/>
    <property type="match status" value="1"/>
</dbReference>
<keyword evidence="5" id="KW-1185">Reference proteome</keyword>
<accession>A0A7V7KVN3</accession>
<evidence type="ECO:0000256" key="1">
    <source>
        <dbReference type="ARBA" id="ARBA00004236"/>
    </source>
</evidence>
<evidence type="ECO:0000313" key="4">
    <source>
        <dbReference type="EMBL" id="KAA0695160.1"/>
    </source>
</evidence>
<dbReference type="OrthoDB" id="6080098at2"/>
<dbReference type="Proteomes" id="UP000463138">
    <property type="component" value="Unassembled WGS sequence"/>
</dbReference>
<dbReference type="Pfam" id="PF06977">
    <property type="entry name" value="SdiA-regulated"/>
    <property type="match status" value="1"/>
</dbReference>
<dbReference type="SUPFAM" id="SSF50956">
    <property type="entry name" value="Thermostable phytase (3-phytase)"/>
    <property type="match status" value="1"/>
</dbReference>
<protein>
    <submittedName>
        <fullName evidence="4">Uncharacterized protein</fullName>
    </submittedName>
</protein>
<dbReference type="AlphaFoldDB" id="A0A7V7KVN3"/>
<organism evidence="4 5">
    <name type="scientific">Halopseudomonas laoshanensis</name>
    <dbReference type="NCBI Taxonomy" id="2268758"/>
    <lineage>
        <taxon>Bacteria</taxon>
        <taxon>Pseudomonadati</taxon>
        <taxon>Pseudomonadota</taxon>
        <taxon>Gammaproteobacteria</taxon>
        <taxon>Pseudomonadales</taxon>
        <taxon>Pseudomonadaceae</taxon>
        <taxon>Halopseudomonas</taxon>
    </lineage>
</organism>
<evidence type="ECO:0000313" key="5">
    <source>
        <dbReference type="Proteomes" id="UP000463138"/>
    </source>
</evidence>
<dbReference type="EMBL" id="QOVF01000002">
    <property type="protein sequence ID" value="KAA0695160.1"/>
    <property type="molecule type" value="Genomic_DNA"/>
</dbReference>
<gene>
    <name evidence="4" type="ORF">DT594_10000</name>
</gene>
<proteinExistence type="predicted"/>
<dbReference type="GO" id="GO:0005886">
    <property type="term" value="C:plasma membrane"/>
    <property type="evidence" value="ECO:0007669"/>
    <property type="project" value="UniProtKB-SubCell"/>
</dbReference>
<name>A0A7V7KVN3_9GAMM</name>